<dbReference type="Proteomes" id="UP000321787">
    <property type="component" value="Unassembled WGS sequence"/>
</dbReference>
<comment type="caution">
    <text evidence="2">The sequence shown here is derived from an EMBL/GenBank/DDBJ whole genome shotgun (WGS) entry which is preliminary data.</text>
</comment>
<dbReference type="Pfam" id="PF01755">
    <property type="entry name" value="Glyco_transf_25"/>
    <property type="match status" value="1"/>
</dbReference>
<evidence type="ECO:0000313" key="2">
    <source>
        <dbReference type="EMBL" id="GEK13735.1"/>
    </source>
</evidence>
<evidence type="ECO:0000259" key="1">
    <source>
        <dbReference type="Pfam" id="PF01755"/>
    </source>
</evidence>
<evidence type="ECO:0000313" key="3">
    <source>
        <dbReference type="Proteomes" id="UP000321787"/>
    </source>
</evidence>
<organism evidence="2 3">
    <name type="scientific">Aliivibrio fischeri</name>
    <name type="common">Vibrio fischeri</name>
    <dbReference type="NCBI Taxonomy" id="668"/>
    <lineage>
        <taxon>Bacteria</taxon>
        <taxon>Pseudomonadati</taxon>
        <taxon>Pseudomonadota</taxon>
        <taxon>Gammaproteobacteria</taxon>
        <taxon>Vibrionales</taxon>
        <taxon>Vibrionaceae</taxon>
        <taxon>Aliivibrio</taxon>
    </lineage>
</organism>
<name>A0A510ULI1_ALIFS</name>
<sequence length="239" mass="27634">MKVFVVSLKRSVDRRERIQKHLDALDISFEFFDAIDGSAENFQYSDHARPVTTKKRKGYSLKTSEVACFASHYAMWQKCVSLNESIVIMEDNVDPIANAKQIIELSLEHIQTYDYIKLSATHKSPFHRILNLTPEFQLGGYKKKTCGTTAYIISPKAAQRFIDNAQAFLEPVDDYMEKPWRHQVQTYSVSPDLFTRADITSTIGSTRKDKSGISPFNKIYIELFRTYESLMKSLHWKNK</sequence>
<dbReference type="RefSeq" id="WP_146863802.1">
    <property type="nucleotide sequence ID" value="NZ_BJTZ01000008.1"/>
</dbReference>
<gene>
    <name evidence="2" type="ORF">AFI02nite_17710</name>
</gene>
<accession>A0A510ULI1</accession>
<reference evidence="2 3" key="1">
    <citation type="submission" date="2019-07" db="EMBL/GenBank/DDBJ databases">
        <title>Whole genome shotgun sequence of Aliivibrio fischeri NBRC 101058.</title>
        <authorList>
            <person name="Hosoyama A."/>
            <person name="Uohara A."/>
            <person name="Ohji S."/>
            <person name="Ichikawa N."/>
        </authorList>
    </citation>
    <scope>NUCLEOTIDE SEQUENCE [LARGE SCALE GENOMIC DNA]</scope>
    <source>
        <strain evidence="2 3">NBRC 101058</strain>
    </source>
</reference>
<dbReference type="InterPro" id="IPR002654">
    <property type="entry name" value="Glyco_trans_25"/>
</dbReference>
<dbReference type="EMBL" id="BJTZ01000008">
    <property type="protein sequence ID" value="GEK13735.1"/>
    <property type="molecule type" value="Genomic_DNA"/>
</dbReference>
<protein>
    <recommendedName>
        <fullName evidence="1">Glycosyl transferase family 25 domain-containing protein</fullName>
    </recommendedName>
</protein>
<feature type="domain" description="Glycosyl transferase family 25" evidence="1">
    <location>
        <begin position="2"/>
        <end position="176"/>
    </location>
</feature>
<dbReference type="AlphaFoldDB" id="A0A510ULI1"/>
<dbReference type="CDD" id="cd06532">
    <property type="entry name" value="Glyco_transf_25"/>
    <property type="match status" value="1"/>
</dbReference>
<proteinExistence type="predicted"/>